<dbReference type="InterPro" id="IPR036397">
    <property type="entry name" value="RNaseH_sf"/>
</dbReference>
<feature type="compositionally biased region" description="Low complexity" evidence="11">
    <location>
        <begin position="162"/>
        <end position="184"/>
    </location>
</feature>
<protein>
    <recommendedName>
        <fullName evidence="5">ribonuclease H</fullName>
        <ecNumber evidence="5">3.1.26.4</ecNumber>
    </recommendedName>
</protein>
<comment type="caution">
    <text evidence="13">The sequence shown here is derived from an EMBL/GenBank/DDBJ whole genome shotgun (WGS) entry which is preliminary data.</text>
</comment>
<accession>A0ABN2WDX1</accession>
<comment type="catalytic activity">
    <reaction evidence="1">
        <text>Endonucleolytic cleavage to 5'-phosphomonoester.</text>
        <dbReference type="EC" id="3.1.26.4"/>
    </reaction>
</comment>
<feature type="region of interest" description="Disordered" evidence="11">
    <location>
        <begin position="160"/>
        <end position="193"/>
    </location>
</feature>
<evidence type="ECO:0000256" key="7">
    <source>
        <dbReference type="ARBA" id="ARBA00022723"/>
    </source>
</evidence>
<evidence type="ECO:0000256" key="2">
    <source>
        <dbReference type="ARBA" id="ARBA00001946"/>
    </source>
</evidence>
<feature type="domain" description="RNase H type-1" evidence="12">
    <location>
        <begin position="2"/>
        <end position="141"/>
    </location>
</feature>
<dbReference type="PANTHER" id="PTHR10642:SF26">
    <property type="entry name" value="RIBONUCLEASE H1"/>
    <property type="match status" value="1"/>
</dbReference>
<dbReference type="InterPro" id="IPR022892">
    <property type="entry name" value="RNaseHI"/>
</dbReference>
<evidence type="ECO:0000256" key="9">
    <source>
        <dbReference type="ARBA" id="ARBA00022801"/>
    </source>
</evidence>
<comment type="cofactor">
    <cofactor evidence="2">
        <name>Mg(2+)</name>
        <dbReference type="ChEBI" id="CHEBI:18420"/>
    </cofactor>
</comment>
<dbReference type="PANTHER" id="PTHR10642">
    <property type="entry name" value="RIBONUCLEASE H1"/>
    <property type="match status" value="1"/>
</dbReference>
<evidence type="ECO:0000256" key="1">
    <source>
        <dbReference type="ARBA" id="ARBA00000077"/>
    </source>
</evidence>
<evidence type="ECO:0000256" key="11">
    <source>
        <dbReference type="SAM" id="MobiDB-lite"/>
    </source>
</evidence>
<keyword evidence="10" id="KW-0460">Magnesium</keyword>
<evidence type="ECO:0000256" key="4">
    <source>
        <dbReference type="ARBA" id="ARBA00011245"/>
    </source>
</evidence>
<dbReference type="RefSeq" id="WP_291795396.1">
    <property type="nucleotide sequence ID" value="NZ_BAAAPZ010000002.1"/>
</dbReference>
<dbReference type="InterPro" id="IPR002156">
    <property type="entry name" value="RNaseH_domain"/>
</dbReference>
<keyword evidence="8" id="KW-0255">Endonuclease</keyword>
<gene>
    <name evidence="13" type="ORF">GCM10009823_06530</name>
</gene>
<keyword evidence="7" id="KW-0479">Metal-binding</keyword>
<evidence type="ECO:0000256" key="10">
    <source>
        <dbReference type="ARBA" id="ARBA00022842"/>
    </source>
</evidence>
<dbReference type="Gene3D" id="3.30.420.10">
    <property type="entry name" value="Ribonuclease H-like superfamily/Ribonuclease H"/>
    <property type="match status" value="1"/>
</dbReference>
<evidence type="ECO:0000256" key="6">
    <source>
        <dbReference type="ARBA" id="ARBA00022722"/>
    </source>
</evidence>
<dbReference type="InterPro" id="IPR050092">
    <property type="entry name" value="RNase_H"/>
</dbReference>
<keyword evidence="6" id="KW-0540">Nuclease</keyword>
<dbReference type="SUPFAM" id="SSF53098">
    <property type="entry name" value="Ribonuclease H-like"/>
    <property type="match status" value="1"/>
</dbReference>
<evidence type="ECO:0000313" key="14">
    <source>
        <dbReference type="Proteomes" id="UP001500984"/>
    </source>
</evidence>
<proteinExistence type="inferred from homology"/>
<reference evidence="13 14" key="1">
    <citation type="journal article" date="2019" name="Int. J. Syst. Evol. Microbiol.">
        <title>The Global Catalogue of Microorganisms (GCM) 10K type strain sequencing project: providing services to taxonomists for standard genome sequencing and annotation.</title>
        <authorList>
            <consortium name="The Broad Institute Genomics Platform"/>
            <consortium name="The Broad Institute Genome Sequencing Center for Infectious Disease"/>
            <person name="Wu L."/>
            <person name="Ma J."/>
        </authorList>
    </citation>
    <scope>NUCLEOTIDE SEQUENCE [LARGE SCALE GENOMIC DNA]</scope>
    <source>
        <strain evidence="13 14">JCM 15900</strain>
    </source>
</reference>
<name>A0ABN2WDX1_9MICO</name>
<dbReference type="EC" id="3.1.26.4" evidence="5"/>
<evidence type="ECO:0000256" key="3">
    <source>
        <dbReference type="ARBA" id="ARBA00005300"/>
    </source>
</evidence>
<evidence type="ECO:0000313" key="13">
    <source>
        <dbReference type="EMBL" id="GAA2090231.1"/>
    </source>
</evidence>
<dbReference type="InterPro" id="IPR012337">
    <property type="entry name" value="RNaseH-like_sf"/>
</dbReference>
<comment type="subunit">
    <text evidence="4">Monomer.</text>
</comment>
<evidence type="ECO:0000256" key="5">
    <source>
        <dbReference type="ARBA" id="ARBA00012180"/>
    </source>
</evidence>
<dbReference type="EMBL" id="BAAAPZ010000002">
    <property type="protein sequence ID" value="GAA2090231.1"/>
    <property type="molecule type" value="Genomic_DNA"/>
</dbReference>
<evidence type="ECO:0000256" key="8">
    <source>
        <dbReference type="ARBA" id="ARBA00022759"/>
    </source>
</evidence>
<dbReference type="Pfam" id="PF00075">
    <property type="entry name" value="RNase_H"/>
    <property type="match status" value="1"/>
</dbReference>
<comment type="similarity">
    <text evidence="3">Belongs to the RNase H family.</text>
</comment>
<evidence type="ECO:0000259" key="12">
    <source>
        <dbReference type="PROSITE" id="PS50879"/>
    </source>
</evidence>
<dbReference type="Proteomes" id="UP001500984">
    <property type="component" value="Unassembled WGS sequence"/>
</dbReference>
<sequence>MTASALRIGTDGAARKNPGPAGWAWVDETGRYAAGSWVRQTNNVAELTGIKMALADHPGVPLVIESDSQYAINCLTKWARGWRRNPAKAEGKKNLDLIYSILDLMDARSHPVDFVWVRGHDETNAHPLNTAADLLSAQFADMRADQERVTGTHAIDWERRPGSIAAEAGSGSTAGSAVKGTAAKGGRKRRGPWATQTELGAELGLSSIAVGRRLESIGLRADKQATQAALDDGLAKARKMKTGATFYVWHSGKVLPLLRKQG</sequence>
<keyword evidence="14" id="KW-1185">Reference proteome</keyword>
<keyword evidence="9" id="KW-0378">Hydrolase</keyword>
<dbReference type="PROSITE" id="PS50879">
    <property type="entry name" value="RNASE_H_1"/>
    <property type="match status" value="1"/>
</dbReference>
<organism evidence="13 14">
    <name type="scientific">Brevibacterium salitolerans</name>
    <dbReference type="NCBI Taxonomy" id="1403566"/>
    <lineage>
        <taxon>Bacteria</taxon>
        <taxon>Bacillati</taxon>
        <taxon>Actinomycetota</taxon>
        <taxon>Actinomycetes</taxon>
        <taxon>Micrococcales</taxon>
        <taxon>Brevibacteriaceae</taxon>
        <taxon>Brevibacterium</taxon>
    </lineage>
</organism>
<dbReference type="CDD" id="cd09278">
    <property type="entry name" value="RNase_HI_prokaryote_like"/>
    <property type="match status" value="1"/>
</dbReference>